<dbReference type="InterPro" id="IPR005106">
    <property type="entry name" value="Asp/hSer_DH_NAD-bd"/>
</dbReference>
<feature type="domain" description="Aspartate dehydrogenase" evidence="3">
    <location>
        <begin position="165"/>
        <end position="255"/>
    </location>
</feature>
<dbReference type="GO" id="GO:0050661">
    <property type="term" value="F:NADP binding"/>
    <property type="evidence" value="ECO:0007669"/>
    <property type="project" value="InterPro"/>
</dbReference>
<dbReference type="PANTHER" id="PTHR31873">
    <property type="entry name" value="L-ASPARTATE DEHYDROGENASE-RELATED"/>
    <property type="match status" value="1"/>
</dbReference>
<comment type="similarity">
    <text evidence="1">Belongs to the L-aspartate dehydrogenase family.</text>
</comment>
<dbReference type="Gene3D" id="3.40.50.720">
    <property type="entry name" value="NAD(P)-binding Rossmann-like Domain"/>
    <property type="match status" value="1"/>
</dbReference>
<dbReference type="InterPro" id="IPR002811">
    <property type="entry name" value="Asp_DH"/>
</dbReference>
<accession>A0A6F9D767</accession>
<protein>
    <recommendedName>
        <fullName evidence="2">Aspartate dehydrogenase domain-containing protein</fullName>
    </recommendedName>
</protein>
<gene>
    <name evidence="5" type="primary">Aspdh</name>
</gene>
<dbReference type="InterPro" id="IPR036291">
    <property type="entry name" value="NAD(P)-bd_dom_sf"/>
</dbReference>
<dbReference type="EMBL" id="LR783117">
    <property type="protein sequence ID" value="CAB3223762.1"/>
    <property type="molecule type" value="mRNA"/>
</dbReference>
<dbReference type="PIRSF" id="PIRSF005227">
    <property type="entry name" value="Asp_dh_NAD_syn"/>
    <property type="match status" value="1"/>
</dbReference>
<feature type="domain" description="Aspartate/homoserine dehydrogenase NAD-binding" evidence="4">
    <location>
        <begin position="7"/>
        <end position="117"/>
    </location>
</feature>
<dbReference type="GO" id="GO:0009435">
    <property type="term" value="P:NAD+ biosynthetic process"/>
    <property type="evidence" value="ECO:0007669"/>
    <property type="project" value="InterPro"/>
</dbReference>
<sequence>MKIGIVGFGHLGECLYNFILKEGEKHGLEIEFVWNRSPEKLSLVESDKILTSLEDISCCSPDLIVEVAHPNISKQYGATFLSIADYFIGSPTALADEAVKTELEKSAKQYKHGVYIPSGAFWGAQDIQKMAILGTLATLKVTMKKHPSAFRVLEPLESLNKSVKDQPVVLFEGSVGDLCPLAPNNVNTMAVAAIAAHNLGFNKVKGCLISDPSLGGWHIVEIEARGKVTDSGECFSVITTRKNPSSPGFVTGKATFCSFCASLLRARGQGVGIHMC</sequence>
<proteinExistence type="evidence at transcript level"/>
<reference evidence="5" key="1">
    <citation type="submission" date="2020-04" db="EMBL/GenBank/DDBJ databases">
        <authorList>
            <person name="Neveu A P."/>
        </authorList>
    </citation>
    <scope>NUCLEOTIDE SEQUENCE</scope>
    <source>
        <tissue evidence="5">Whole embryo</tissue>
    </source>
</reference>
<dbReference type="SUPFAM" id="SSF55347">
    <property type="entry name" value="Glyceraldehyde-3-phosphate dehydrogenase-like, C-terminal domain"/>
    <property type="match status" value="1"/>
</dbReference>
<evidence type="ECO:0000259" key="3">
    <source>
        <dbReference type="Pfam" id="PF01958"/>
    </source>
</evidence>
<dbReference type="PANTHER" id="PTHR31873:SF6">
    <property type="entry name" value="ASPARTATE DEHYDROGENASE DOMAIN-CONTAINING PROTEIN"/>
    <property type="match status" value="1"/>
</dbReference>
<dbReference type="InterPro" id="IPR011182">
    <property type="entry name" value="L-Asp_DH"/>
</dbReference>
<evidence type="ECO:0000256" key="1">
    <source>
        <dbReference type="ARBA" id="ARBA00008331"/>
    </source>
</evidence>
<name>A0A6F9D767_9ASCI</name>
<dbReference type="AlphaFoldDB" id="A0A6F9D767"/>
<dbReference type="Pfam" id="PF01958">
    <property type="entry name" value="Asp_DH_C"/>
    <property type="match status" value="1"/>
</dbReference>
<evidence type="ECO:0000259" key="4">
    <source>
        <dbReference type="Pfam" id="PF03447"/>
    </source>
</evidence>
<dbReference type="Gene3D" id="3.30.360.10">
    <property type="entry name" value="Dihydrodipicolinate Reductase, domain 2"/>
    <property type="match status" value="1"/>
</dbReference>
<evidence type="ECO:0000256" key="2">
    <source>
        <dbReference type="ARBA" id="ARBA00020169"/>
    </source>
</evidence>
<organism evidence="5">
    <name type="scientific">Phallusia mammillata</name>
    <dbReference type="NCBI Taxonomy" id="59560"/>
    <lineage>
        <taxon>Eukaryota</taxon>
        <taxon>Metazoa</taxon>
        <taxon>Chordata</taxon>
        <taxon>Tunicata</taxon>
        <taxon>Ascidiacea</taxon>
        <taxon>Phlebobranchia</taxon>
        <taxon>Ascidiidae</taxon>
        <taxon>Phallusia</taxon>
    </lineage>
</organism>
<dbReference type="SUPFAM" id="SSF51735">
    <property type="entry name" value="NAD(P)-binding Rossmann-fold domains"/>
    <property type="match status" value="1"/>
</dbReference>
<evidence type="ECO:0000313" key="5">
    <source>
        <dbReference type="EMBL" id="CAB3223762.1"/>
    </source>
</evidence>
<dbReference type="GO" id="GO:0033735">
    <property type="term" value="F:aspartate dehydrogenase [NAD(P)+] activity"/>
    <property type="evidence" value="ECO:0007669"/>
    <property type="project" value="InterPro"/>
</dbReference>
<dbReference type="Pfam" id="PF03447">
    <property type="entry name" value="NAD_binding_3"/>
    <property type="match status" value="1"/>
</dbReference>